<evidence type="ECO:0000313" key="1">
    <source>
        <dbReference type="EMBL" id="KAL2741553.1"/>
    </source>
</evidence>
<sequence>MMFRNHCLSRIQNCQCKEQLTRLESLGRRCEDTFMISGRYNFCASQEIGICFNNVVHSTSASQSTTITEQL</sequence>
<evidence type="ECO:0000313" key="2">
    <source>
        <dbReference type="Proteomes" id="UP001607302"/>
    </source>
</evidence>
<dbReference type="Proteomes" id="UP001607302">
    <property type="component" value="Unassembled WGS sequence"/>
</dbReference>
<dbReference type="AlphaFoldDB" id="A0ABD2C929"/>
<accession>A0ABD2C929</accession>
<comment type="caution">
    <text evidence="1">The sequence shown here is derived from an EMBL/GenBank/DDBJ whole genome shotgun (WGS) entry which is preliminary data.</text>
</comment>
<name>A0ABD2C929_VESSQ</name>
<proteinExistence type="predicted"/>
<gene>
    <name evidence="1" type="ORF">V1478_000056</name>
</gene>
<protein>
    <submittedName>
        <fullName evidence="1">Uncharacterized protein</fullName>
    </submittedName>
</protein>
<dbReference type="EMBL" id="JAUDFV010000010">
    <property type="protein sequence ID" value="KAL2741553.1"/>
    <property type="molecule type" value="Genomic_DNA"/>
</dbReference>
<keyword evidence="2" id="KW-1185">Reference proteome</keyword>
<organism evidence="1 2">
    <name type="scientific">Vespula squamosa</name>
    <name type="common">Southern yellow jacket</name>
    <name type="synonym">Wasp</name>
    <dbReference type="NCBI Taxonomy" id="30214"/>
    <lineage>
        <taxon>Eukaryota</taxon>
        <taxon>Metazoa</taxon>
        <taxon>Ecdysozoa</taxon>
        <taxon>Arthropoda</taxon>
        <taxon>Hexapoda</taxon>
        <taxon>Insecta</taxon>
        <taxon>Pterygota</taxon>
        <taxon>Neoptera</taxon>
        <taxon>Endopterygota</taxon>
        <taxon>Hymenoptera</taxon>
        <taxon>Apocrita</taxon>
        <taxon>Aculeata</taxon>
        <taxon>Vespoidea</taxon>
        <taxon>Vespidae</taxon>
        <taxon>Vespinae</taxon>
        <taxon>Vespula</taxon>
    </lineage>
</organism>
<reference evidence="1 2" key="1">
    <citation type="journal article" date="2024" name="Ann. Entomol. Soc. Am.">
        <title>Genomic analyses of the southern and eastern yellowjacket wasps (Hymenoptera: Vespidae) reveal evolutionary signatures of social life.</title>
        <authorList>
            <person name="Catto M.A."/>
            <person name="Caine P.B."/>
            <person name="Orr S.E."/>
            <person name="Hunt B.G."/>
            <person name="Goodisman M.A.D."/>
        </authorList>
    </citation>
    <scope>NUCLEOTIDE SEQUENCE [LARGE SCALE GENOMIC DNA]</scope>
    <source>
        <strain evidence="1">233</strain>
        <tissue evidence="1">Head and thorax</tissue>
    </source>
</reference>